<reference evidence="3 4" key="1">
    <citation type="submission" date="2019-01" db="EMBL/GenBank/DDBJ databases">
        <title>Genome sequences of Streptomyces and Rhizobium isolates collected from root and soil.</title>
        <authorList>
            <person name="Chhettri S."/>
            <person name="Sevigny J.L."/>
            <person name="Sen A."/>
            <person name="Ennis N."/>
            <person name="Tisa L."/>
        </authorList>
    </citation>
    <scope>NUCLEOTIDE SEQUENCE [LARGE SCALE GENOMIC DNA]</scope>
    <source>
        <strain evidence="3 4">San01</strain>
    </source>
</reference>
<evidence type="ECO:0000313" key="4">
    <source>
        <dbReference type="Proteomes" id="UP000283128"/>
    </source>
</evidence>
<feature type="region of interest" description="Disordered" evidence="1">
    <location>
        <begin position="49"/>
        <end position="92"/>
    </location>
</feature>
<evidence type="ECO:0000256" key="2">
    <source>
        <dbReference type="SAM" id="SignalP"/>
    </source>
</evidence>
<feature type="signal peptide" evidence="2">
    <location>
        <begin position="1"/>
        <end position="23"/>
    </location>
</feature>
<gene>
    <name evidence="3" type="ORF">EOT10_39805</name>
</gene>
<sequence>MLRRTALAVAVLVAGAVAPVAYADGKKGGGPCDGASMMLSFCAEDSHRTPGAVSRRMGKSATKGGTSAPKCTYEKAVPQPPESNLAMKDGKRRGGKGAVYRVVCPATGRVGTVWIPTGGTPAEPAMDPEVVAQKAVDQMKLAGPAIASPRAAGKYTVGVPLWLWVSKSPTTFGPNTATATAGGVTVTATAKVKRIVWRVGDGSTVTCAGAGTPYKAAYGMKDSPSCGHRYTKTSADEPGGKFRLTATSTWTVDWQVAGGGGEAGQLNEVRQTQAQVAVGEVQVVG</sequence>
<keyword evidence="2" id="KW-0732">Signal</keyword>
<name>A0A437NYM7_9ACTN</name>
<dbReference type="Proteomes" id="UP000283128">
    <property type="component" value="Unassembled WGS sequence"/>
</dbReference>
<comment type="caution">
    <text evidence="3">The sequence shown here is derived from an EMBL/GenBank/DDBJ whole genome shotgun (WGS) entry which is preliminary data.</text>
</comment>
<proteinExistence type="predicted"/>
<dbReference type="AlphaFoldDB" id="A0A437NYM7"/>
<feature type="chain" id="PRO_5019352690" evidence="2">
    <location>
        <begin position="24"/>
        <end position="285"/>
    </location>
</feature>
<organism evidence="3 4">
    <name type="scientific">Streptomyces antnestii</name>
    <dbReference type="NCBI Taxonomy" id="2494256"/>
    <lineage>
        <taxon>Bacteria</taxon>
        <taxon>Bacillati</taxon>
        <taxon>Actinomycetota</taxon>
        <taxon>Actinomycetes</taxon>
        <taxon>Kitasatosporales</taxon>
        <taxon>Streptomycetaceae</taxon>
        <taxon>Streptomyces</taxon>
    </lineage>
</organism>
<accession>A0A437NYM7</accession>
<dbReference type="EMBL" id="RZYA01000035">
    <property type="protein sequence ID" value="RVU15129.1"/>
    <property type="molecule type" value="Genomic_DNA"/>
</dbReference>
<keyword evidence="4" id="KW-1185">Reference proteome</keyword>
<dbReference type="OrthoDB" id="3742379at2"/>
<evidence type="ECO:0000313" key="3">
    <source>
        <dbReference type="EMBL" id="RVU15129.1"/>
    </source>
</evidence>
<evidence type="ECO:0000256" key="1">
    <source>
        <dbReference type="SAM" id="MobiDB-lite"/>
    </source>
</evidence>
<protein>
    <submittedName>
        <fullName evidence="3">ATP/GTP-binding protein</fullName>
    </submittedName>
</protein>